<name>A0ACB6ZNK6_THEGA</name>
<dbReference type="Proteomes" id="UP000886501">
    <property type="component" value="Unassembled WGS sequence"/>
</dbReference>
<sequence length="526" mass="59542">MKATIQDFPTELVIQILTHLDHIHVLRCAAVCKSFNAIIRGSHKLHYKIELAFDGLIDLPRSTPPPTYEKLQLLLSRRNAWRTLDWKHRFRVPMSGSCRAYELVSGVFAKSIGTNAGHGSRHFIMSSLPSRKHPTSHFTVREDVGVSSKDFVIDPTQDVIGYVSENGLFPQSQIQIHIMTISSHKPHPEAANPVITHTCGLPFVMTNSFIAIAEDVLAIFFWIENPGLIIWNWKSGELLVYVTDHGRLPPGIWDFSFISNRAFILTSRDVGGSIEIYSFRDPPTEPVLTHVASLRLPALRPTITPALFSTHSGPFTTYDSPSANYEVLKEKPFAISKHSRIHAMCVQYHIAGGTLDRRFRFFFFVKNDFFLKLVDHHENCATQRANSPRILIWEEWGVDNTRFMAYGMQPRWLRYVHGLKVVCPPYPSDQNKWACVLEVFDFNVHPNKLPEADNTARNTNLAQASSVSYTVHTEPSKVSASGVFVNDVISKLPYTHAVRKDLCAVYSGFMIDDERIIGLKVGFFPV</sequence>
<evidence type="ECO:0000313" key="2">
    <source>
        <dbReference type="Proteomes" id="UP000886501"/>
    </source>
</evidence>
<gene>
    <name evidence="1" type="ORF">BDM02DRAFT_3092149</name>
</gene>
<accession>A0ACB6ZNK6</accession>
<reference evidence="1" key="2">
    <citation type="journal article" date="2020" name="Nat. Commun.">
        <title>Large-scale genome sequencing of mycorrhizal fungi provides insights into the early evolution of symbiotic traits.</title>
        <authorList>
            <person name="Miyauchi S."/>
            <person name="Kiss E."/>
            <person name="Kuo A."/>
            <person name="Drula E."/>
            <person name="Kohler A."/>
            <person name="Sanchez-Garcia M."/>
            <person name="Morin E."/>
            <person name="Andreopoulos B."/>
            <person name="Barry K.W."/>
            <person name="Bonito G."/>
            <person name="Buee M."/>
            <person name="Carver A."/>
            <person name="Chen C."/>
            <person name="Cichocki N."/>
            <person name="Clum A."/>
            <person name="Culley D."/>
            <person name="Crous P.W."/>
            <person name="Fauchery L."/>
            <person name="Girlanda M."/>
            <person name="Hayes R.D."/>
            <person name="Keri Z."/>
            <person name="LaButti K."/>
            <person name="Lipzen A."/>
            <person name="Lombard V."/>
            <person name="Magnuson J."/>
            <person name="Maillard F."/>
            <person name="Murat C."/>
            <person name="Nolan M."/>
            <person name="Ohm R.A."/>
            <person name="Pangilinan J."/>
            <person name="Pereira M.F."/>
            <person name="Perotto S."/>
            <person name="Peter M."/>
            <person name="Pfister S."/>
            <person name="Riley R."/>
            <person name="Sitrit Y."/>
            <person name="Stielow J.B."/>
            <person name="Szollosi G."/>
            <person name="Zifcakova L."/>
            <person name="Stursova M."/>
            <person name="Spatafora J.W."/>
            <person name="Tedersoo L."/>
            <person name="Vaario L.M."/>
            <person name="Yamada A."/>
            <person name="Yan M."/>
            <person name="Wang P."/>
            <person name="Xu J."/>
            <person name="Bruns T."/>
            <person name="Baldrian P."/>
            <person name="Vilgalys R."/>
            <person name="Dunand C."/>
            <person name="Henrissat B."/>
            <person name="Grigoriev I.V."/>
            <person name="Hibbett D."/>
            <person name="Nagy L.G."/>
            <person name="Martin F.M."/>
        </authorList>
    </citation>
    <scope>NUCLEOTIDE SEQUENCE</scope>
    <source>
        <strain evidence="1">P2</strain>
    </source>
</reference>
<keyword evidence="2" id="KW-1185">Reference proteome</keyword>
<proteinExistence type="predicted"/>
<evidence type="ECO:0000313" key="1">
    <source>
        <dbReference type="EMBL" id="KAF9650985.1"/>
    </source>
</evidence>
<reference evidence="1" key="1">
    <citation type="submission" date="2019-10" db="EMBL/GenBank/DDBJ databases">
        <authorList>
            <consortium name="DOE Joint Genome Institute"/>
            <person name="Kuo A."/>
            <person name="Miyauchi S."/>
            <person name="Kiss E."/>
            <person name="Drula E."/>
            <person name="Kohler A."/>
            <person name="Sanchez-Garcia M."/>
            <person name="Andreopoulos B."/>
            <person name="Barry K.W."/>
            <person name="Bonito G."/>
            <person name="Buee M."/>
            <person name="Carver A."/>
            <person name="Chen C."/>
            <person name="Cichocki N."/>
            <person name="Clum A."/>
            <person name="Culley D."/>
            <person name="Crous P.W."/>
            <person name="Fauchery L."/>
            <person name="Girlanda M."/>
            <person name="Hayes R."/>
            <person name="Keri Z."/>
            <person name="Labutti K."/>
            <person name="Lipzen A."/>
            <person name="Lombard V."/>
            <person name="Magnuson J."/>
            <person name="Maillard F."/>
            <person name="Morin E."/>
            <person name="Murat C."/>
            <person name="Nolan M."/>
            <person name="Ohm R."/>
            <person name="Pangilinan J."/>
            <person name="Pereira M."/>
            <person name="Perotto S."/>
            <person name="Peter M."/>
            <person name="Riley R."/>
            <person name="Sitrit Y."/>
            <person name="Stielow B."/>
            <person name="Szollosi G."/>
            <person name="Zifcakova L."/>
            <person name="Stursova M."/>
            <person name="Spatafora J.W."/>
            <person name="Tedersoo L."/>
            <person name="Vaario L.-M."/>
            <person name="Yamada A."/>
            <person name="Yan M."/>
            <person name="Wang P."/>
            <person name="Xu J."/>
            <person name="Bruns T."/>
            <person name="Baldrian P."/>
            <person name="Vilgalys R."/>
            <person name="Henrissat B."/>
            <person name="Grigoriev I.V."/>
            <person name="Hibbett D."/>
            <person name="Nagy L.G."/>
            <person name="Martin F.M."/>
        </authorList>
    </citation>
    <scope>NUCLEOTIDE SEQUENCE</scope>
    <source>
        <strain evidence="1">P2</strain>
    </source>
</reference>
<organism evidence="1 2">
    <name type="scientific">Thelephora ganbajun</name>
    <name type="common">Ganba fungus</name>
    <dbReference type="NCBI Taxonomy" id="370292"/>
    <lineage>
        <taxon>Eukaryota</taxon>
        <taxon>Fungi</taxon>
        <taxon>Dikarya</taxon>
        <taxon>Basidiomycota</taxon>
        <taxon>Agaricomycotina</taxon>
        <taxon>Agaricomycetes</taxon>
        <taxon>Thelephorales</taxon>
        <taxon>Thelephoraceae</taxon>
        <taxon>Thelephora</taxon>
    </lineage>
</organism>
<protein>
    <submittedName>
        <fullName evidence="1">Uncharacterized protein</fullName>
    </submittedName>
</protein>
<comment type="caution">
    <text evidence="1">The sequence shown here is derived from an EMBL/GenBank/DDBJ whole genome shotgun (WGS) entry which is preliminary data.</text>
</comment>
<dbReference type="EMBL" id="MU117979">
    <property type="protein sequence ID" value="KAF9650985.1"/>
    <property type="molecule type" value="Genomic_DNA"/>
</dbReference>